<organism evidence="1 2">
    <name type="scientific">Neisseria gonorrhoeae (strain ATCC 700825 / FA 1090)</name>
    <dbReference type="NCBI Taxonomy" id="242231"/>
    <lineage>
        <taxon>Bacteria</taxon>
        <taxon>Pseudomonadati</taxon>
        <taxon>Pseudomonadota</taxon>
        <taxon>Betaproteobacteria</taxon>
        <taxon>Neisseriales</taxon>
        <taxon>Neisseriaceae</taxon>
        <taxon>Neisseria</taxon>
    </lineage>
</organism>
<dbReference type="AlphaFoldDB" id="Q5F7J6"/>
<evidence type="ECO:0000313" key="2">
    <source>
        <dbReference type="Proteomes" id="UP000000535"/>
    </source>
</evidence>
<protein>
    <submittedName>
        <fullName evidence="1">Uncharacterized protein</fullName>
    </submittedName>
</protein>
<dbReference type="HOGENOM" id="CLU_2983717_0_0_4"/>
<keyword evidence="2" id="KW-1185">Reference proteome</keyword>
<dbReference type="Proteomes" id="UP000000535">
    <property type="component" value="Chromosome"/>
</dbReference>
<proteinExistence type="predicted"/>
<dbReference type="EMBL" id="AE004969">
    <property type="protein sequence ID" value="AAW89841.1"/>
    <property type="molecule type" value="Genomic_DNA"/>
</dbReference>
<sequence>MRGPRHSHLSVICFVKERCEIIKYPFRLSKISLDISDIPCYTFQFVRRFGSGEEPNYTLKEICGQPFFEKIL</sequence>
<reference evidence="2" key="1">
    <citation type="submission" date="2003-03" db="EMBL/GenBank/DDBJ databases">
        <title>The complete genome sequence of Neisseria gonorrhoeae.</title>
        <authorList>
            <person name="Lewis L.A."/>
            <person name="Gillaspy A.F."/>
            <person name="McLaughlin R.E."/>
            <person name="Gipson M."/>
            <person name="Ducey T.F."/>
            <person name="Ownbey T."/>
            <person name="Hartman K."/>
            <person name="Nydick C."/>
            <person name="Carson M.B."/>
            <person name="Vaughn J."/>
            <person name="Thomson C."/>
            <person name="Song L."/>
            <person name="Lin S."/>
            <person name="Yuan X."/>
            <person name="Najar F."/>
            <person name="Zhan M."/>
            <person name="Ren Q."/>
            <person name="Zhu H."/>
            <person name="Qi S."/>
            <person name="Kenton S.M."/>
            <person name="Lai H."/>
            <person name="White J.D."/>
            <person name="Clifton S."/>
            <person name="Roe B.A."/>
            <person name="Dyer D.W."/>
        </authorList>
    </citation>
    <scope>NUCLEOTIDE SEQUENCE [LARGE SCALE GENOMIC DNA]</scope>
    <source>
        <strain evidence="2">ATCC 700825 / FA 1090</strain>
    </source>
</reference>
<evidence type="ECO:0000313" key="1">
    <source>
        <dbReference type="EMBL" id="AAW89841.1"/>
    </source>
</evidence>
<name>Q5F7J6_NEIG1</name>
<gene>
    <name evidence="1" type="ORF">NGO_1179</name>
</gene>
<dbReference type="KEGG" id="ngo:NGO_1179"/>
<accession>Q5F7J6</accession>